<comment type="caution">
    <text evidence="6">The sequence shown here is derived from an EMBL/GenBank/DDBJ whole genome shotgun (WGS) entry which is preliminary data.</text>
</comment>
<evidence type="ECO:0000259" key="5">
    <source>
        <dbReference type="PROSITE" id="PS50995"/>
    </source>
</evidence>
<evidence type="ECO:0000256" key="1">
    <source>
        <dbReference type="ARBA" id="ARBA00023015"/>
    </source>
</evidence>
<dbReference type="Gene3D" id="1.10.10.10">
    <property type="entry name" value="Winged helix-like DNA-binding domain superfamily/Winged helix DNA-binding domain"/>
    <property type="match status" value="1"/>
</dbReference>
<reference evidence="6 7" key="1">
    <citation type="submission" date="2018-11" db="EMBL/GenBank/DDBJ databases">
        <title>Sequencing the genomes of 1000 actinobacteria strains.</title>
        <authorList>
            <person name="Klenk H.-P."/>
        </authorList>
    </citation>
    <scope>NUCLEOTIDE SEQUENCE [LARGE SCALE GENOMIC DNA]</scope>
    <source>
        <strain evidence="6 7">DSM 11294</strain>
    </source>
</reference>
<gene>
    <name evidence="6" type="ORF">EDD31_1710</name>
</gene>
<name>A0A3N2BDK0_9MICO</name>
<evidence type="ECO:0000256" key="4">
    <source>
        <dbReference type="SAM" id="MobiDB-lite"/>
    </source>
</evidence>
<sequence length="161" mass="18122">MNEQTTSPDTSRSSPPVTQAVPRERKADLATNMRMSVLRLSRKLRNEATGEISESQYSVLSALFHLGPMTAGTLAERDHVSRPSMTRTVGSLEERDLVTRRVDEADKRHVVVQITEAGAATVKDIKRRRTAWLDKRLARLTPAERQTLTEAAEIMRKVIEQ</sequence>
<dbReference type="Pfam" id="PF01047">
    <property type="entry name" value="MarR"/>
    <property type="match status" value="1"/>
</dbReference>
<dbReference type="Proteomes" id="UP000280668">
    <property type="component" value="Unassembled WGS sequence"/>
</dbReference>
<dbReference type="InterPro" id="IPR052526">
    <property type="entry name" value="HTH-type_Bedaq_tolerance"/>
</dbReference>
<dbReference type="PANTHER" id="PTHR39515:SF2">
    <property type="entry name" value="HTH-TYPE TRANSCRIPTIONAL REGULATOR RV0880"/>
    <property type="match status" value="1"/>
</dbReference>
<feature type="domain" description="HTH marR-type" evidence="5">
    <location>
        <begin position="26"/>
        <end position="157"/>
    </location>
</feature>
<evidence type="ECO:0000313" key="6">
    <source>
        <dbReference type="EMBL" id="ROR73333.1"/>
    </source>
</evidence>
<dbReference type="InterPro" id="IPR036390">
    <property type="entry name" value="WH_DNA-bd_sf"/>
</dbReference>
<dbReference type="OrthoDB" id="9804055at2"/>
<dbReference type="InterPro" id="IPR023187">
    <property type="entry name" value="Tscrpt_reg_MarR-type_CS"/>
</dbReference>
<dbReference type="PROSITE" id="PS01117">
    <property type="entry name" value="HTH_MARR_1"/>
    <property type="match status" value="1"/>
</dbReference>
<dbReference type="EMBL" id="RKHK01000001">
    <property type="protein sequence ID" value="ROR73333.1"/>
    <property type="molecule type" value="Genomic_DNA"/>
</dbReference>
<dbReference type="RefSeq" id="WP_123303766.1">
    <property type="nucleotide sequence ID" value="NZ_RKHK01000001.1"/>
</dbReference>
<keyword evidence="1" id="KW-0805">Transcription regulation</keyword>
<keyword evidence="7" id="KW-1185">Reference proteome</keyword>
<dbReference type="GO" id="GO:0003677">
    <property type="term" value="F:DNA binding"/>
    <property type="evidence" value="ECO:0007669"/>
    <property type="project" value="UniProtKB-KW"/>
</dbReference>
<dbReference type="SUPFAM" id="SSF46785">
    <property type="entry name" value="Winged helix' DNA-binding domain"/>
    <property type="match status" value="1"/>
</dbReference>
<dbReference type="PANTHER" id="PTHR39515">
    <property type="entry name" value="CONSERVED PROTEIN"/>
    <property type="match status" value="1"/>
</dbReference>
<dbReference type="AlphaFoldDB" id="A0A3N2BDK0"/>
<feature type="compositionally biased region" description="Low complexity" evidence="4">
    <location>
        <begin position="1"/>
        <end position="18"/>
    </location>
</feature>
<accession>A0A3N2BDK0</accession>
<evidence type="ECO:0000256" key="2">
    <source>
        <dbReference type="ARBA" id="ARBA00023125"/>
    </source>
</evidence>
<keyword evidence="3" id="KW-0804">Transcription</keyword>
<dbReference type="InterPro" id="IPR036388">
    <property type="entry name" value="WH-like_DNA-bd_sf"/>
</dbReference>
<evidence type="ECO:0000313" key="7">
    <source>
        <dbReference type="Proteomes" id="UP000280668"/>
    </source>
</evidence>
<dbReference type="InterPro" id="IPR000835">
    <property type="entry name" value="HTH_MarR-typ"/>
</dbReference>
<dbReference type="SMART" id="SM00347">
    <property type="entry name" value="HTH_MARR"/>
    <property type="match status" value="1"/>
</dbReference>
<protein>
    <submittedName>
        <fullName evidence="6">DNA-binding MarR family transcriptional regulator</fullName>
    </submittedName>
</protein>
<organism evidence="6 7">
    <name type="scientific">Bogoriella caseilytica</name>
    <dbReference type="NCBI Taxonomy" id="56055"/>
    <lineage>
        <taxon>Bacteria</taxon>
        <taxon>Bacillati</taxon>
        <taxon>Actinomycetota</taxon>
        <taxon>Actinomycetes</taxon>
        <taxon>Micrococcales</taxon>
        <taxon>Bogoriellaceae</taxon>
        <taxon>Bogoriella</taxon>
    </lineage>
</organism>
<keyword evidence="2 6" id="KW-0238">DNA-binding</keyword>
<proteinExistence type="predicted"/>
<dbReference type="PROSITE" id="PS50995">
    <property type="entry name" value="HTH_MARR_2"/>
    <property type="match status" value="1"/>
</dbReference>
<feature type="region of interest" description="Disordered" evidence="4">
    <location>
        <begin position="1"/>
        <end position="23"/>
    </location>
</feature>
<dbReference type="GO" id="GO:0003700">
    <property type="term" value="F:DNA-binding transcription factor activity"/>
    <property type="evidence" value="ECO:0007669"/>
    <property type="project" value="InterPro"/>
</dbReference>
<evidence type="ECO:0000256" key="3">
    <source>
        <dbReference type="ARBA" id="ARBA00023163"/>
    </source>
</evidence>